<sequence length="308" mass="35683">MFTCTPCNRRYNDQASLDYHLLFSPCHAHKCGSCSKYFTSEADLIAHAAEARHHAFECKPCGQIFKSGNLLRVHRESNLHRRMINSPLNTFFRSWPNFPFHVQLPPHKSWEQLHMFYGWDDQTPEYRAAWIRYQDALASEVTIWFGDVLELDSWQKLCRAVGIAPLPGTCADGYMAIRNLYVNLIDLIQWARTGKADGEVQRWKNNVDLFEYSIATKRIFERDMTTNDKPNVVLRHLANCMLPRRELILPGAALLLVSWLISTTYVWLSPFLLGYSKGRGILVFFWNALLVVAFSFLPLCLEHQLRPS</sequence>
<dbReference type="Proteomes" id="UP000000724">
    <property type="component" value="Contig Pc00c20"/>
</dbReference>
<keyword evidence="1" id="KW-0479">Metal-binding</keyword>
<keyword evidence="2" id="KW-1133">Transmembrane helix</keyword>
<dbReference type="OrthoDB" id="6105938at2759"/>
<dbReference type="SUPFAM" id="SSF57667">
    <property type="entry name" value="beta-beta-alpha zinc fingers"/>
    <property type="match status" value="1"/>
</dbReference>
<keyword evidence="1" id="KW-0863">Zinc-finger</keyword>
<dbReference type="PROSITE" id="PS50157">
    <property type="entry name" value="ZINC_FINGER_C2H2_2"/>
    <property type="match status" value="2"/>
</dbReference>
<feature type="transmembrane region" description="Helical" evidence="2">
    <location>
        <begin position="247"/>
        <end position="268"/>
    </location>
</feature>
<protein>
    <submittedName>
        <fullName evidence="4">Pc20g00780 protein</fullName>
    </submittedName>
</protein>
<dbReference type="eggNOG" id="ENOG502T8D7">
    <property type="taxonomic scope" value="Eukaryota"/>
</dbReference>
<dbReference type="PROSITE" id="PS00028">
    <property type="entry name" value="ZINC_FINGER_C2H2_1"/>
    <property type="match status" value="2"/>
</dbReference>
<evidence type="ECO:0000256" key="1">
    <source>
        <dbReference type="PROSITE-ProRule" id="PRU00042"/>
    </source>
</evidence>
<reference evidence="4 5" key="1">
    <citation type="journal article" date="2008" name="Nat. Biotechnol.">
        <title>Genome sequencing and analysis of the filamentous fungus Penicillium chrysogenum.</title>
        <authorList>
            <person name="van den Berg M.A."/>
            <person name="Albang R."/>
            <person name="Albermann K."/>
            <person name="Badger J.H."/>
            <person name="Daran J.-M."/>
            <person name="Driessen A.J.M."/>
            <person name="Garcia-Estrada C."/>
            <person name="Fedorova N.D."/>
            <person name="Harris D.M."/>
            <person name="Heijne W.H.M."/>
            <person name="Joardar V.S."/>
            <person name="Kiel J.A.K.W."/>
            <person name="Kovalchuk A."/>
            <person name="Martin J.F."/>
            <person name="Nierman W.C."/>
            <person name="Nijland J.G."/>
            <person name="Pronk J.T."/>
            <person name="Roubos J.A."/>
            <person name="van der Klei I.J."/>
            <person name="van Peij N.N.M.E."/>
            <person name="Veenhuis M."/>
            <person name="von Doehren H."/>
            <person name="Wagner C."/>
            <person name="Wortman J.R."/>
            <person name="Bovenberg R.A.L."/>
        </authorList>
    </citation>
    <scope>NUCLEOTIDE SEQUENCE [LARGE SCALE GENOMIC DNA]</scope>
    <source>
        <strain evidence="5">ATCC 28089 / DSM 1075 / NRRL 1951 / Wisconsin 54-1255</strain>
    </source>
</reference>
<dbReference type="PANTHER" id="PTHR38846:SF1">
    <property type="entry name" value="C3H1-TYPE DOMAIN-CONTAINING PROTEIN"/>
    <property type="match status" value="1"/>
</dbReference>
<dbReference type="InterPro" id="IPR013087">
    <property type="entry name" value="Znf_C2H2_type"/>
</dbReference>
<dbReference type="OMA" id="SEVTIWF"/>
<keyword evidence="2" id="KW-0812">Transmembrane</keyword>
<name>B6HGC9_PENRW</name>
<dbReference type="VEuPathDB" id="FungiDB:PCH_Pc20g00780"/>
<dbReference type="KEGG" id="pcs:N7525_008538"/>
<keyword evidence="2" id="KW-0472">Membrane</keyword>
<dbReference type="Pfam" id="PF12874">
    <property type="entry name" value="zf-met"/>
    <property type="match status" value="2"/>
</dbReference>
<gene>
    <name evidence="4" type="ORF">Pc20g00780</name>
    <name evidence="4" type="ORF">PCH_Pc20g00780</name>
</gene>
<evidence type="ECO:0000313" key="5">
    <source>
        <dbReference type="Proteomes" id="UP000000724"/>
    </source>
</evidence>
<dbReference type="Gene3D" id="3.30.160.60">
    <property type="entry name" value="Classic Zinc Finger"/>
    <property type="match status" value="1"/>
</dbReference>
<evidence type="ECO:0000259" key="3">
    <source>
        <dbReference type="PROSITE" id="PS50157"/>
    </source>
</evidence>
<dbReference type="GO" id="GO:0008270">
    <property type="term" value="F:zinc ion binding"/>
    <property type="evidence" value="ECO:0007669"/>
    <property type="project" value="UniProtKB-KW"/>
</dbReference>
<dbReference type="AlphaFoldDB" id="B6HGC9"/>
<dbReference type="GeneID" id="8307735"/>
<feature type="transmembrane region" description="Helical" evidence="2">
    <location>
        <begin position="280"/>
        <end position="301"/>
    </location>
</feature>
<feature type="domain" description="C2H2-type" evidence="3">
    <location>
        <begin position="56"/>
        <end position="80"/>
    </location>
</feature>
<dbReference type="SMART" id="SM00355">
    <property type="entry name" value="ZnF_C2H2"/>
    <property type="match status" value="3"/>
</dbReference>
<dbReference type="HOGENOM" id="CLU_053382_0_0_1"/>
<keyword evidence="1" id="KW-0862">Zinc</keyword>
<feature type="domain" description="C2H2-type" evidence="3">
    <location>
        <begin position="29"/>
        <end position="59"/>
    </location>
</feature>
<dbReference type="BioCyc" id="PCHR:PC20G00780-MONOMER"/>
<proteinExistence type="predicted"/>
<evidence type="ECO:0000256" key="2">
    <source>
        <dbReference type="SAM" id="Phobius"/>
    </source>
</evidence>
<dbReference type="InterPro" id="IPR036236">
    <property type="entry name" value="Znf_C2H2_sf"/>
</dbReference>
<dbReference type="EMBL" id="AM920435">
    <property type="protein sequence ID" value="CAP85407.1"/>
    <property type="molecule type" value="Genomic_DNA"/>
</dbReference>
<evidence type="ECO:0000313" key="4">
    <source>
        <dbReference type="EMBL" id="CAP85407.1"/>
    </source>
</evidence>
<dbReference type="PANTHER" id="PTHR38846">
    <property type="entry name" value="C3H1-TYPE DOMAIN-CONTAINING PROTEIN"/>
    <property type="match status" value="1"/>
</dbReference>
<organism evidence="4 5">
    <name type="scientific">Penicillium rubens (strain ATCC 28089 / DSM 1075 / NRRL 1951 / Wisconsin 54-1255)</name>
    <name type="common">Penicillium chrysogenum</name>
    <dbReference type="NCBI Taxonomy" id="500485"/>
    <lineage>
        <taxon>Eukaryota</taxon>
        <taxon>Fungi</taxon>
        <taxon>Dikarya</taxon>
        <taxon>Ascomycota</taxon>
        <taxon>Pezizomycotina</taxon>
        <taxon>Eurotiomycetes</taxon>
        <taxon>Eurotiomycetidae</taxon>
        <taxon>Eurotiales</taxon>
        <taxon>Aspergillaceae</taxon>
        <taxon>Penicillium</taxon>
        <taxon>Penicillium chrysogenum species complex</taxon>
    </lineage>
</organism>
<accession>B6HGC9</accession>
<keyword evidence="5" id="KW-1185">Reference proteome</keyword>